<dbReference type="HAMAP" id="MF_01398">
    <property type="entry name" value="ATP_synth_b_bprime"/>
    <property type="match status" value="1"/>
</dbReference>
<gene>
    <name evidence="15" type="primary">atpF</name>
    <name evidence="18" type="ORF">QQ020_11485</name>
</gene>
<evidence type="ECO:0000256" key="4">
    <source>
        <dbReference type="ARBA" id="ARBA00022547"/>
    </source>
</evidence>
<evidence type="ECO:0000256" key="8">
    <source>
        <dbReference type="ARBA" id="ARBA00023065"/>
    </source>
</evidence>
<keyword evidence="3 15" id="KW-1003">Cell membrane</keyword>
<dbReference type="InterPro" id="IPR050059">
    <property type="entry name" value="ATP_synthase_B_chain"/>
</dbReference>
<keyword evidence="4 15" id="KW-0138">CF(0)</keyword>
<dbReference type="EMBL" id="JAUJEB010000001">
    <property type="protein sequence ID" value="MDN5212675.1"/>
    <property type="molecule type" value="Genomic_DNA"/>
</dbReference>
<accession>A0ABT8L7B3</accession>
<comment type="subcellular location">
    <subcellularLocation>
        <location evidence="15">Cell membrane</location>
        <topology evidence="15">Single-pass membrane protein</topology>
    </subcellularLocation>
    <subcellularLocation>
        <location evidence="14">Endomembrane system</location>
        <topology evidence="14">Single-pass membrane protein</topology>
    </subcellularLocation>
</comment>
<evidence type="ECO:0000256" key="11">
    <source>
        <dbReference type="ARBA" id="ARBA00025198"/>
    </source>
</evidence>
<evidence type="ECO:0000256" key="12">
    <source>
        <dbReference type="ARBA" id="ARBA00025614"/>
    </source>
</evidence>
<dbReference type="PANTHER" id="PTHR33445">
    <property type="entry name" value="ATP SYNTHASE SUBUNIT B', CHLOROPLASTIC"/>
    <property type="match status" value="1"/>
</dbReference>
<evidence type="ECO:0000256" key="13">
    <source>
        <dbReference type="ARBA" id="ARBA00026054"/>
    </source>
</evidence>
<feature type="transmembrane region" description="Helical" evidence="15">
    <location>
        <begin position="12"/>
        <end position="30"/>
    </location>
</feature>
<evidence type="ECO:0000256" key="14">
    <source>
        <dbReference type="ARBA" id="ARBA00037847"/>
    </source>
</evidence>
<comment type="similarity">
    <text evidence="1 15 16">Belongs to the ATPase B chain family.</text>
</comment>
<comment type="function">
    <text evidence="11 15">F(1)F(0) ATP synthase produces ATP from ADP in the presence of a proton or sodium gradient. F-type ATPases consist of two structural domains, F(1) containing the extramembraneous catalytic core and F(0) containing the membrane proton channel, linked together by a central stalk and a peripheral stalk. During catalysis, ATP synthesis in the catalytic domain of F(1) is coupled via a rotary mechanism of the central stalk subunits to proton translocation.</text>
</comment>
<keyword evidence="10 15" id="KW-0066">ATP synthesis</keyword>
<keyword evidence="17" id="KW-0175">Coiled coil</keyword>
<keyword evidence="2 15" id="KW-0813">Transport</keyword>
<evidence type="ECO:0000256" key="9">
    <source>
        <dbReference type="ARBA" id="ARBA00023136"/>
    </source>
</evidence>
<dbReference type="RefSeq" id="WP_346757992.1">
    <property type="nucleotide sequence ID" value="NZ_JAUJEB010000001.1"/>
</dbReference>
<name>A0ABT8L7B3_9BACT</name>
<evidence type="ECO:0000256" key="5">
    <source>
        <dbReference type="ARBA" id="ARBA00022692"/>
    </source>
</evidence>
<dbReference type="InterPro" id="IPR005864">
    <property type="entry name" value="ATP_synth_F0_bsu_bac"/>
</dbReference>
<feature type="coiled-coil region" evidence="17">
    <location>
        <begin position="44"/>
        <end position="123"/>
    </location>
</feature>
<keyword evidence="9 15" id="KW-0472">Membrane</keyword>
<evidence type="ECO:0000313" key="19">
    <source>
        <dbReference type="Proteomes" id="UP001172083"/>
    </source>
</evidence>
<dbReference type="Pfam" id="PF00430">
    <property type="entry name" value="ATP-synt_B"/>
    <property type="match status" value="1"/>
</dbReference>
<keyword evidence="7 15" id="KW-1133">Transmembrane helix</keyword>
<keyword evidence="6 15" id="KW-0375">Hydrogen ion transport</keyword>
<dbReference type="Proteomes" id="UP001172083">
    <property type="component" value="Unassembled WGS sequence"/>
</dbReference>
<keyword evidence="5 15" id="KW-0812">Transmembrane</keyword>
<dbReference type="InterPro" id="IPR002146">
    <property type="entry name" value="ATP_synth_b/b'su_bac/chlpt"/>
</dbReference>
<evidence type="ECO:0000256" key="1">
    <source>
        <dbReference type="ARBA" id="ARBA00005513"/>
    </source>
</evidence>
<evidence type="ECO:0000256" key="10">
    <source>
        <dbReference type="ARBA" id="ARBA00023310"/>
    </source>
</evidence>
<dbReference type="InterPro" id="IPR028987">
    <property type="entry name" value="ATP_synth_B-like_membr_sf"/>
</dbReference>
<dbReference type="NCBIfam" id="NF011041">
    <property type="entry name" value="PRK14471.1"/>
    <property type="match status" value="1"/>
</dbReference>
<evidence type="ECO:0000256" key="16">
    <source>
        <dbReference type="RuleBase" id="RU003848"/>
    </source>
</evidence>
<evidence type="ECO:0000256" key="7">
    <source>
        <dbReference type="ARBA" id="ARBA00022989"/>
    </source>
</evidence>
<evidence type="ECO:0000256" key="15">
    <source>
        <dbReference type="HAMAP-Rule" id="MF_01398"/>
    </source>
</evidence>
<dbReference type="PANTHER" id="PTHR33445:SF1">
    <property type="entry name" value="ATP SYNTHASE SUBUNIT B"/>
    <property type="match status" value="1"/>
</dbReference>
<evidence type="ECO:0000256" key="6">
    <source>
        <dbReference type="ARBA" id="ARBA00022781"/>
    </source>
</evidence>
<evidence type="ECO:0000256" key="3">
    <source>
        <dbReference type="ARBA" id="ARBA00022475"/>
    </source>
</evidence>
<comment type="function">
    <text evidence="12">Component of the F(0) channel, it forms part of the peripheral stalk, linking F(1) to F(0). The b'-subunit is a diverged and duplicated form of b found in plants and photosynthetic bacteria.</text>
</comment>
<proteinExistence type="inferred from homology"/>
<evidence type="ECO:0000256" key="2">
    <source>
        <dbReference type="ARBA" id="ARBA00022448"/>
    </source>
</evidence>
<evidence type="ECO:0000313" key="18">
    <source>
        <dbReference type="EMBL" id="MDN5212675.1"/>
    </source>
</evidence>
<evidence type="ECO:0000256" key="17">
    <source>
        <dbReference type="SAM" id="Coils"/>
    </source>
</evidence>
<comment type="subunit">
    <text evidence="13">F-type ATPases have 2 components, F(1) - the catalytic core - and F(0) - the membrane proton channel. F(1) has five subunits: alpha(3), beta(3), gamma(1), delta(1), epsilon(1). F(0) has four main subunits: a(1), b(2) and c(10-14). The alpha and beta chains form an alternating ring which encloses part of the gamma chain. F(1) is attached to F(0) by a central stalk formed by the gamma and epsilon chains, while a peripheral stalk is formed by the delta and b chains.</text>
</comment>
<keyword evidence="19" id="KW-1185">Reference proteome</keyword>
<dbReference type="SUPFAM" id="SSF81573">
    <property type="entry name" value="F1F0 ATP synthase subunit B, membrane domain"/>
    <property type="match status" value="1"/>
</dbReference>
<comment type="caution">
    <text evidence="18">The sequence shown here is derived from an EMBL/GenBank/DDBJ whole genome shotgun (WGS) entry which is preliminary data.</text>
</comment>
<keyword evidence="8 15" id="KW-0406">Ion transport</keyword>
<reference evidence="18" key="1">
    <citation type="submission" date="2023-06" db="EMBL/GenBank/DDBJ databases">
        <title>Genomic of Agaribacillus aureum.</title>
        <authorList>
            <person name="Wang G."/>
        </authorList>
    </citation>
    <scope>NUCLEOTIDE SEQUENCE</scope>
    <source>
        <strain evidence="18">BMA12</strain>
    </source>
</reference>
<sequence length="164" mass="18106">MDLLTPGLGLIFWQFVTFIAVVVILAKFAWKPILGALKDRETSIEDALSAAEKAKSEMENLKAENEKLLAEARLERDKILKEATAAGNKLKDDARDEAGKISAKMLEDAKNAINNEKKAALADIKGQVASLSIEIAEKLLRKNLEDDKAQKSLVNEFIKDLNNN</sequence>
<comment type="subunit">
    <text evidence="15">F-type ATPases have 2 components, F(1) - the catalytic core - and F(0) - the membrane proton channel. F(1) has five subunits: alpha(3), beta(3), gamma(1), delta(1), epsilon(1). F(0) has three main subunits: a(1), b(2) and c(10-14). The alpha and beta chains form an alternating ring which encloses part of the gamma chain. F(1) is attached to F(0) by a central stalk formed by the gamma and epsilon chains, while a peripheral stalk is formed by the delta and b chains.</text>
</comment>
<protein>
    <recommendedName>
        <fullName evidence="15">ATP synthase subunit b</fullName>
    </recommendedName>
    <alternativeName>
        <fullName evidence="15">ATP synthase F(0) sector subunit b</fullName>
    </alternativeName>
    <alternativeName>
        <fullName evidence="15">ATPase subunit I</fullName>
    </alternativeName>
    <alternativeName>
        <fullName evidence="15">F-type ATPase subunit b</fullName>
        <shortName evidence="15">F-ATPase subunit b</shortName>
    </alternativeName>
</protein>
<dbReference type="NCBIfam" id="TIGR01144">
    <property type="entry name" value="ATP_synt_b"/>
    <property type="match status" value="1"/>
</dbReference>
<dbReference type="Gene3D" id="6.10.250.1580">
    <property type="match status" value="1"/>
</dbReference>
<dbReference type="CDD" id="cd06503">
    <property type="entry name" value="ATP-synt_Fo_b"/>
    <property type="match status" value="1"/>
</dbReference>
<organism evidence="18 19">
    <name type="scientific">Agaribacillus aureus</name>
    <dbReference type="NCBI Taxonomy" id="3051825"/>
    <lineage>
        <taxon>Bacteria</taxon>
        <taxon>Pseudomonadati</taxon>
        <taxon>Bacteroidota</taxon>
        <taxon>Cytophagia</taxon>
        <taxon>Cytophagales</taxon>
        <taxon>Splendidivirgaceae</taxon>
        <taxon>Agaribacillus</taxon>
    </lineage>
</organism>